<evidence type="ECO:0000256" key="2">
    <source>
        <dbReference type="SAM" id="MobiDB-lite"/>
    </source>
</evidence>
<evidence type="ECO:0008006" key="5">
    <source>
        <dbReference type="Google" id="ProtNLM"/>
    </source>
</evidence>
<keyword evidence="1" id="KW-0175">Coiled coil</keyword>
<evidence type="ECO:0000256" key="1">
    <source>
        <dbReference type="SAM" id="Coils"/>
    </source>
</evidence>
<accession>A0A1H7H9W9</accession>
<evidence type="ECO:0000313" key="4">
    <source>
        <dbReference type="Proteomes" id="UP000199297"/>
    </source>
</evidence>
<reference evidence="4" key="1">
    <citation type="submission" date="2016-10" db="EMBL/GenBank/DDBJ databases">
        <authorList>
            <person name="Varghese N."/>
            <person name="Submissions S."/>
        </authorList>
    </citation>
    <scope>NUCLEOTIDE SEQUENCE [LARGE SCALE GENOMIC DNA]</scope>
    <source>
        <strain evidence="4">CGMCC 1.9127</strain>
    </source>
</reference>
<feature type="compositionally biased region" description="Polar residues" evidence="2">
    <location>
        <begin position="421"/>
        <end position="443"/>
    </location>
</feature>
<organism evidence="3 4">
    <name type="scientific">Colwellia chukchiensis</name>
    <dbReference type="NCBI Taxonomy" id="641665"/>
    <lineage>
        <taxon>Bacteria</taxon>
        <taxon>Pseudomonadati</taxon>
        <taxon>Pseudomonadota</taxon>
        <taxon>Gammaproteobacteria</taxon>
        <taxon>Alteromonadales</taxon>
        <taxon>Colwelliaceae</taxon>
        <taxon>Colwellia</taxon>
    </lineage>
</organism>
<sequence>MCIISYWYSFSHKNKIIALQTDNNQTEHVPLTTKSSTSVTRSLSQFMAGAFAAQGGYYADKLYRFQSAENGELQCQALAENTKASFRWLVLGREHYFETSKDYPIASKRDLKKALQFDDNTAPFNGVTLRHIERLNEQSHRVTFWVINPKVFQVLATRPWLLLPESYVLAKNISPQASLASVARFNQTLFIAKTGLGIFSGIQSQYVNTIEQFAFATGAPLNNGDNQPIVTSKTEFVSYLQQGLTQLEFQHLAGFFLSREKTDWQQYPWKMATIVSGSFLVCYFALSSAWLVYKNHQLEQQLAQQSEQVNIALNLQKQLRQQIQWQATLAQPLQQQTPYWNAWPLVLESIHAGARITGLAYKGNAITINGITKDDSKATDILAKLSQNAMALAPSFSKPVRKHRGSEQFAISFGLQPQYQPIENPSENLHNAGNTTAAVQPSRDQNHAK</sequence>
<keyword evidence="4" id="KW-1185">Reference proteome</keyword>
<feature type="coiled-coil region" evidence="1">
    <location>
        <begin position="295"/>
        <end position="322"/>
    </location>
</feature>
<dbReference type="Proteomes" id="UP000199297">
    <property type="component" value="Unassembled WGS sequence"/>
</dbReference>
<dbReference type="EMBL" id="FOBI01000001">
    <property type="protein sequence ID" value="SEK47018.1"/>
    <property type="molecule type" value="Genomic_DNA"/>
</dbReference>
<dbReference type="STRING" id="641665.GCA_002104455_00270"/>
<name>A0A1H7H9W9_9GAMM</name>
<proteinExistence type="predicted"/>
<feature type="region of interest" description="Disordered" evidence="2">
    <location>
        <begin position="421"/>
        <end position="449"/>
    </location>
</feature>
<evidence type="ECO:0000313" key="3">
    <source>
        <dbReference type="EMBL" id="SEK47018.1"/>
    </source>
</evidence>
<protein>
    <recommendedName>
        <fullName evidence="5">Tfp pilus assembly protein PilN</fullName>
    </recommendedName>
</protein>
<dbReference type="AlphaFoldDB" id="A0A1H7H9W9"/>
<gene>
    <name evidence="3" type="ORF">SAMN05216262_101435</name>
</gene>